<dbReference type="EMBL" id="CP034235">
    <property type="protein sequence ID" value="QGQ95781.1"/>
    <property type="molecule type" value="Genomic_DNA"/>
</dbReference>
<dbReference type="Gene3D" id="3.10.20.310">
    <property type="entry name" value="membrane protein fhac"/>
    <property type="match status" value="1"/>
</dbReference>
<keyword evidence="12" id="KW-1185">Reference proteome</keyword>
<proteinExistence type="predicted"/>
<evidence type="ECO:0000256" key="4">
    <source>
        <dbReference type="ARBA" id="ARBA00022692"/>
    </source>
</evidence>
<dbReference type="InterPro" id="IPR013685">
    <property type="entry name" value="POTRA_FtsQ_type"/>
</dbReference>
<sequence length="262" mass="29263">METVQSQIPALKKDKPRKRNGRRIILILSGLFIVLLVILFFQSSISKVAQIHITGFELISETAIGQASGISIGDSYFYTSSAKIAQRVKTLKTIDTVKITKKFPGYIHIEVKEFQRVAFQLNSDGDMEAILADGSTVSLKGRSPTIDRPIMSGWKDIDPWKNKLCAVLAQIPEALLSDISEIKPIPSVAYEDKIKIYTRSMFEVNTTVGYLLEKIPYMSSLINDTKEKQNSTDGILSLLDSDYGDRFEKDKDPNELVESPAP</sequence>
<protein>
    <submittedName>
        <fullName evidence="11">FtsQ-type POTRA domain-containing protein</fullName>
    </submittedName>
</protein>
<name>A0A6B8RH30_9BACL</name>
<comment type="subcellular location">
    <subcellularLocation>
        <location evidence="1">Membrane</location>
    </subcellularLocation>
</comment>
<evidence type="ECO:0000256" key="9">
    <source>
        <dbReference type="SAM" id="Phobius"/>
    </source>
</evidence>
<dbReference type="GO" id="GO:0005886">
    <property type="term" value="C:plasma membrane"/>
    <property type="evidence" value="ECO:0007669"/>
    <property type="project" value="TreeGrafter"/>
</dbReference>
<dbReference type="KEGG" id="ppsc:EHS13_13280"/>
<dbReference type="Gene3D" id="3.40.50.10960">
    <property type="match status" value="1"/>
</dbReference>
<dbReference type="PROSITE" id="PS51779">
    <property type="entry name" value="POTRA"/>
    <property type="match status" value="1"/>
</dbReference>
<evidence type="ECO:0000256" key="1">
    <source>
        <dbReference type="ARBA" id="ARBA00004370"/>
    </source>
</evidence>
<feature type="compositionally biased region" description="Basic and acidic residues" evidence="8">
    <location>
        <begin position="243"/>
        <end position="254"/>
    </location>
</feature>
<dbReference type="InterPro" id="IPR050487">
    <property type="entry name" value="FtsQ_DivIB"/>
</dbReference>
<keyword evidence="7" id="KW-0131">Cell cycle</keyword>
<evidence type="ECO:0000313" key="11">
    <source>
        <dbReference type="EMBL" id="QGQ95781.1"/>
    </source>
</evidence>
<keyword evidence="4 9" id="KW-0812">Transmembrane</keyword>
<keyword evidence="2" id="KW-1003">Cell membrane</keyword>
<accession>A0A6B8RH30</accession>
<organism evidence="11 12">
    <name type="scientific">Paenibacillus psychroresistens</name>
    <dbReference type="NCBI Taxonomy" id="1778678"/>
    <lineage>
        <taxon>Bacteria</taxon>
        <taxon>Bacillati</taxon>
        <taxon>Bacillota</taxon>
        <taxon>Bacilli</taxon>
        <taxon>Bacillales</taxon>
        <taxon>Paenibacillaceae</taxon>
        <taxon>Paenibacillus</taxon>
    </lineage>
</organism>
<dbReference type="PANTHER" id="PTHR37820">
    <property type="entry name" value="CELL DIVISION PROTEIN DIVIB"/>
    <property type="match status" value="1"/>
</dbReference>
<gene>
    <name evidence="11" type="ORF">EHS13_13280</name>
</gene>
<feature type="transmembrane region" description="Helical" evidence="9">
    <location>
        <begin position="21"/>
        <end position="41"/>
    </location>
</feature>
<evidence type="ECO:0000313" key="12">
    <source>
        <dbReference type="Proteomes" id="UP000426246"/>
    </source>
</evidence>
<evidence type="ECO:0000256" key="7">
    <source>
        <dbReference type="ARBA" id="ARBA00023306"/>
    </source>
</evidence>
<feature type="region of interest" description="Disordered" evidence="8">
    <location>
        <begin position="243"/>
        <end position="262"/>
    </location>
</feature>
<dbReference type="Pfam" id="PF08478">
    <property type="entry name" value="POTRA_1"/>
    <property type="match status" value="1"/>
</dbReference>
<dbReference type="InterPro" id="IPR034746">
    <property type="entry name" value="POTRA"/>
</dbReference>
<keyword evidence="3" id="KW-0132">Cell division</keyword>
<reference evidence="12" key="1">
    <citation type="submission" date="2018-11" db="EMBL/GenBank/DDBJ databases">
        <title>Complete genome sequence of Paenibacillus sp. ML311-T8.</title>
        <authorList>
            <person name="Nam Y.-D."/>
            <person name="Kang J."/>
            <person name="Chung W.-H."/>
            <person name="Park Y.S."/>
        </authorList>
    </citation>
    <scope>NUCLEOTIDE SEQUENCE [LARGE SCALE GENOMIC DNA]</scope>
    <source>
        <strain evidence="12">ML311-T8</strain>
    </source>
</reference>
<keyword evidence="6 9" id="KW-0472">Membrane</keyword>
<dbReference type="PANTHER" id="PTHR37820:SF1">
    <property type="entry name" value="CELL DIVISION PROTEIN FTSQ"/>
    <property type="match status" value="1"/>
</dbReference>
<evidence type="ECO:0000256" key="5">
    <source>
        <dbReference type="ARBA" id="ARBA00022989"/>
    </source>
</evidence>
<evidence type="ECO:0000256" key="6">
    <source>
        <dbReference type="ARBA" id="ARBA00023136"/>
    </source>
</evidence>
<feature type="domain" description="POTRA" evidence="10">
    <location>
        <begin position="46"/>
        <end position="114"/>
    </location>
</feature>
<dbReference type="Proteomes" id="UP000426246">
    <property type="component" value="Chromosome"/>
</dbReference>
<evidence type="ECO:0000256" key="8">
    <source>
        <dbReference type="SAM" id="MobiDB-lite"/>
    </source>
</evidence>
<evidence type="ECO:0000256" key="3">
    <source>
        <dbReference type="ARBA" id="ARBA00022618"/>
    </source>
</evidence>
<dbReference type="AlphaFoldDB" id="A0A6B8RH30"/>
<evidence type="ECO:0000256" key="2">
    <source>
        <dbReference type="ARBA" id="ARBA00022475"/>
    </source>
</evidence>
<keyword evidence="5 9" id="KW-1133">Transmembrane helix</keyword>
<dbReference type="GO" id="GO:0051301">
    <property type="term" value="P:cell division"/>
    <property type="evidence" value="ECO:0007669"/>
    <property type="project" value="UniProtKB-KW"/>
</dbReference>
<dbReference type="OrthoDB" id="2677691at2"/>
<dbReference type="RefSeq" id="WP_155700817.1">
    <property type="nucleotide sequence ID" value="NZ_CP034235.1"/>
</dbReference>
<evidence type="ECO:0000259" key="10">
    <source>
        <dbReference type="PROSITE" id="PS51779"/>
    </source>
</evidence>